<dbReference type="GO" id="GO:0005975">
    <property type="term" value="P:carbohydrate metabolic process"/>
    <property type="evidence" value="ECO:0007669"/>
    <property type="project" value="InterPro"/>
</dbReference>
<protein>
    <recommendedName>
        <fullName evidence="11">Polygalacturonase</fullName>
    </recommendedName>
</protein>
<evidence type="ECO:0000256" key="5">
    <source>
        <dbReference type="ARBA" id="ARBA00022801"/>
    </source>
</evidence>
<keyword evidence="5 8" id="KW-0378">Hydrolase</keyword>
<keyword evidence="6 8" id="KW-0326">Glycosidase</keyword>
<keyword evidence="7" id="KW-0961">Cell wall biogenesis/degradation</keyword>
<comment type="subcellular location">
    <subcellularLocation>
        <location evidence="1">Secreted</location>
        <location evidence="1">Cell wall</location>
    </subcellularLocation>
</comment>
<evidence type="ECO:0000256" key="2">
    <source>
        <dbReference type="ARBA" id="ARBA00008834"/>
    </source>
</evidence>
<dbReference type="Gene3D" id="2.160.20.10">
    <property type="entry name" value="Single-stranded right-handed beta-helix, Pectin lyase-like"/>
    <property type="match status" value="2"/>
</dbReference>
<evidence type="ECO:0000256" key="6">
    <source>
        <dbReference type="ARBA" id="ARBA00023295"/>
    </source>
</evidence>
<proteinExistence type="inferred from homology"/>
<dbReference type="InterPro" id="IPR000743">
    <property type="entry name" value="Glyco_hydro_28"/>
</dbReference>
<dbReference type="Proteomes" id="UP000886595">
    <property type="component" value="Unassembled WGS sequence"/>
</dbReference>
<evidence type="ECO:0008006" key="11">
    <source>
        <dbReference type="Google" id="ProtNLM"/>
    </source>
</evidence>
<evidence type="ECO:0000256" key="7">
    <source>
        <dbReference type="ARBA" id="ARBA00023316"/>
    </source>
</evidence>
<dbReference type="EMBL" id="JAAMPC010001633">
    <property type="protein sequence ID" value="KAG2238175.1"/>
    <property type="molecule type" value="Genomic_DNA"/>
</dbReference>
<evidence type="ECO:0000256" key="4">
    <source>
        <dbReference type="ARBA" id="ARBA00022525"/>
    </source>
</evidence>
<dbReference type="InterPro" id="IPR012334">
    <property type="entry name" value="Pectin_lyas_fold"/>
</dbReference>
<keyword evidence="10" id="KW-1185">Reference proteome</keyword>
<keyword evidence="4" id="KW-0964">Secreted</keyword>
<evidence type="ECO:0000256" key="1">
    <source>
        <dbReference type="ARBA" id="ARBA00004191"/>
    </source>
</evidence>
<dbReference type="InterPro" id="IPR011050">
    <property type="entry name" value="Pectin_lyase_fold/virulence"/>
</dbReference>
<comment type="similarity">
    <text evidence="2 8">Belongs to the glycosyl hydrolase 28 family.</text>
</comment>
<keyword evidence="3" id="KW-0134">Cell wall</keyword>
<dbReference type="GO" id="GO:0071555">
    <property type="term" value="P:cell wall organization"/>
    <property type="evidence" value="ECO:0007669"/>
    <property type="project" value="UniProtKB-KW"/>
</dbReference>
<dbReference type="AlphaFoldDB" id="A0A8X7NSG2"/>
<reference evidence="9 10" key="1">
    <citation type="submission" date="2020-02" db="EMBL/GenBank/DDBJ databases">
        <authorList>
            <person name="Ma Q."/>
            <person name="Huang Y."/>
            <person name="Song X."/>
            <person name="Pei D."/>
        </authorList>
    </citation>
    <scope>NUCLEOTIDE SEQUENCE [LARGE SCALE GENOMIC DNA]</scope>
    <source>
        <strain evidence="9">Sxm20200214</strain>
        <tissue evidence="9">Leaf</tissue>
    </source>
</reference>
<gene>
    <name evidence="9" type="ORF">Bca52824_092591</name>
</gene>
<dbReference type="Pfam" id="PF00295">
    <property type="entry name" value="Glyco_hydro_28"/>
    <property type="match status" value="2"/>
</dbReference>
<dbReference type="PANTHER" id="PTHR31375">
    <property type="match status" value="1"/>
</dbReference>
<organism evidence="9 10">
    <name type="scientific">Brassica carinata</name>
    <name type="common">Ethiopian mustard</name>
    <name type="synonym">Abyssinian cabbage</name>
    <dbReference type="NCBI Taxonomy" id="52824"/>
    <lineage>
        <taxon>Eukaryota</taxon>
        <taxon>Viridiplantae</taxon>
        <taxon>Streptophyta</taxon>
        <taxon>Embryophyta</taxon>
        <taxon>Tracheophyta</taxon>
        <taxon>Spermatophyta</taxon>
        <taxon>Magnoliopsida</taxon>
        <taxon>eudicotyledons</taxon>
        <taxon>Gunneridae</taxon>
        <taxon>Pentapetalae</taxon>
        <taxon>rosids</taxon>
        <taxon>malvids</taxon>
        <taxon>Brassicales</taxon>
        <taxon>Brassicaceae</taxon>
        <taxon>Brassiceae</taxon>
        <taxon>Brassica</taxon>
    </lineage>
</organism>
<dbReference type="GO" id="GO:0004650">
    <property type="term" value="F:polygalacturonase activity"/>
    <property type="evidence" value="ECO:0007669"/>
    <property type="project" value="InterPro"/>
</dbReference>
<dbReference type="SUPFAM" id="SSF51126">
    <property type="entry name" value="Pectin lyase-like"/>
    <property type="match status" value="1"/>
</dbReference>
<name>A0A8X7NSG2_BRACI</name>
<evidence type="ECO:0000313" key="10">
    <source>
        <dbReference type="Proteomes" id="UP000886595"/>
    </source>
</evidence>
<dbReference type="OrthoDB" id="187139at2759"/>
<accession>A0A8X7NSG2</accession>
<evidence type="ECO:0000256" key="3">
    <source>
        <dbReference type="ARBA" id="ARBA00022512"/>
    </source>
</evidence>
<comment type="caution">
    <text evidence="9">The sequence shown here is derived from an EMBL/GenBank/DDBJ whole genome shotgun (WGS) entry which is preliminary data.</text>
</comment>
<evidence type="ECO:0000313" key="9">
    <source>
        <dbReference type="EMBL" id="KAG2238175.1"/>
    </source>
</evidence>
<evidence type="ECO:0000256" key="8">
    <source>
        <dbReference type="RuleBase" id="RU361169"/>
    </source>
</evidence>
<sequence length="249" mass="27118">MLSGCEASRSSINGYDHHSYGMFKPGSLIKQRDDITRFKSFAFVNAWKKACSSSGAVNLLVPEGKTYFLKSIRLNGPCKSILTVQIFGTLSASQKRSDYKDITKWITFDGLNSLSVDGGATGTVNGNGETWWQNSCKRNEAKGGSGTASNIIFQNIQMNNVKNPIIIDQDYCDKSKCTEQKSAVQVKNVVYRNISGTSASDIAITLNCSKNYPCQEIVLDKVNIKGGKGSCSNADVMDKGIVFPQCKST</sequence>